<protein>
    <submittedName>
        <fullName evidence="1">Uncharacterized protein</fullName>
    </submittedName>
</protein>
<evidence type="ECO:0000313" key="2">
    <source>
        <dbReference type="Proteomes" id="UP000295783"/>
    </source>
</evidence>
<dbReference type="AlphaFoldDB" id="A0A4R6WMK4"/>
<name>A0A4R6WMK4_9PROT</name>
<dbReference type="Proteomes" id="UP000295783">
    <property type="component" value="Unassembled WGS sequence"/>
</dbReference>
<sequence length="108" mass="11681">MAGLLSKKRLSGETMDISLPSADFHTNPIFHEKIKNDTILGCSRLNAVGSGANPPGSGRRYFFNAATQSSWVSMIFNSSEPVAAVSPTMMAMAATARSRVDCRWGSRR</sequence>
<organism evidence="1 2">
    <name type="scientific">Dongia mobilis</name>
    <dbReference type="NCBI Taxonomy" id="578943"/>
    <lineage>
        <taxon>Bacteria</taxon>
        <taxon>Pseudomonadati</taxon>
        <taxon>Pseudomonadota</taxon>
        <taxon>Alphaproteobacteria</taxon>
        <taxon>Rhodospirillales</taxon>
        <taxon>Dongiaceae</taxon>
        <taxon>Dongia</taxon>
    </lineage>
</organism>
<comment type="caution">
    <text evidence="1">The sequence shown here is derived from an EMBL/GenBank/DDBJ whole genome shotgun (WGS) entry which is preliminary data.</text>
</comment>
<gene>
    <name evidence="1" type="ORF">A8950_1923</name>
</gene>
<evidence type="ECO:0000313" key="1">
    <source>
        <dbReference type="EMBL" id="TDQ82103.1"/>
    </source>
</evidence>
<dbReference type="EMBL" id="SNYW01000008">
    <property type="protein sequence ID" value="TDQ82103.1"/>
    <property type="molecule type" value="Genomic_DNA"/>
</dbReference>
<accession>A0A4R6WMK4</accession>
<keyword evidence="2" id="KW-1185">Reference proteome</keyword>
<proteinExistence type="predicted"/>
<reference evidence="1 2" key="1">
    <citation type="submission" date="2019-03" db="EMBL/GenBank/DDBJ databases">
        <title>Genomic Encyclopedia of Type Strains, Phase III (KMG-III): the genomes of soil and plant-associated and newly described type strains.</title>
        <authorList>
            <person name="Whitman W."/>
        </authorList>
    </citation>
    <scope>NUCLEOTIDE SEQUENCE [LARGE SCALE GENOMIC DNA]</scope>
    <source>
        <strain evidence="1 2">CGMCC 1.7660</strain>
    </source>
</reference>